<evidence type="ECO:0000313" key="2">
    <source>
        <dbReference type="EMBL" id="OQV12368.1"/>
    </source>
</evidence>
<evidence type="ECO:0000313" key="3">
    <source>
        <dbReference type="Proteomes" id="UP000192578"/>
    </source>
</evidence>
<feature type="signal peptide" evidence="1">
    <location>
        <begin position="1"/>
        <end position="20"/>
    </location>
</feature>
<name>A0A1W0WB15_HYPEX</name>
<keyword evidence="3" id="KW-1185">Reference proteome</keyword>
<gene>
    <name evidence="2" type="ORF">BV898_13396</name>
</gene>
<organism evidence="2 3">
    <name type="scientific">Hypsibius exemplaris</name>
    <name type="common">Freshwater tardigrade</name>
    <dbReference type="NCBI Taxonomy" id="2072580"/>
    <lineage>
        <taxon>Eukaryota</taxon>
        <taxon>Metazoa</taxon>
        <taxon>Ecdysozoa</taxon>
        <taxon>Tardigrada</taxon>
        <taxon>Eutardigrada</taxon>
        <taxon>Parachela</taxon>
        <taxon>Hypsibioidea</taxon>
        <taxon>Hypsibiidae</taxon>
        <taxon>Hypsibius</taxon>
    </lineage>
</organism>
<comment type="caution">
    <text evidence="2">The sequence shown here is derived from an EMBL/GenBank/DDBJ whole genome shotgun (WGS) entry which is preliminary data.</text>
</comment>
<proteinExistence type="predicted"/>
<dbReference type="EMBL" id="MTYJ01000147">
    <property type="protein sequence ID" value="OQV12368.1"/>
    <property type="molecule type" value="Genomic_DNA"/>
</dbReference>
<accession>A0A1W0WB15</accession>
<dbReference type="Proteomes" id="UP000192578">
    <property type="component" value="Unassembled WGS sequence"/>
</dbReference>
<protein>
    <recommendedName>
        <fullName evidence="4">Receptor ligand binding region domain-containing protein</fullName>
    </recommendedName>
</protein>
<keyword evidence="1" id="KW-0732">Signal</keyword>
<dbReference type="Gene3D" id="3.40.50.2300">
    <property type="match status" value="1"/>
</dbReference>
<dbReference type="SUPFAM" id="SSF53822">
    <property type="entry name" value="Periplasmic binding protein-like I"/>
    <property type="match status" value="1"/>
</dbReference>
<evidence type="ECO:0000256" key="1">
    <source>
        <dbReference type="SAM" id="SignalP"/>
    </source>
</evidence>
<dbReference type="InterPro" id="IPR028082">
    <property type="entry name" value="Peripla_BP_I"/>
</dbReference>
<dbReference type="AlphaFoldDB" id="A0A1W0WB15"/>
<reference evidence="3" key="1">
    <citation type="submission" date="2017-01" db="EMBL/GenBank/DDBJ databases">
        <title>Comparative genomics of anhydrobiosis in the tardigrade Hypsibius dujardini.</title>
        <authorList>
            <person name="Yoshida Y."/>
            <person name="Koutsovoulos G."/>
            <person name="Laetsch D."/>
            <person name="Stevens L."/>
            <person name="Kumar S."/>
            <person name="Horikawa D."/>
            <person name="Ishino K."/>
            <person name="Komine S."/>
            <person name="Tomita M."/>
            <person name="Blaxter M."/>
            <person name="Arakawa K."/>
        </authorList>
    </citation>
    <scope>NUCLEOTIDE SEQUENCE [LARGE SCALE GENOMIC DNA]</scope>
    <source>
        <strain evidence="3">Z151</strain>
    </source>
</reference>
<evidence type="ECO:0008006" key="4">
    <source>
        <dbReference type="Google" id="ProtNLM"/>
    </source>
</evidence>
<sequence>MFLRLILFSVINFCARIVFAEKNDANDGIEIWIGSFGTSAPASQPYSSEAAYRMAVDDLASRINHTFTFKLSFLYGRPATTIQLDCQYRSDDADYVLSQWYYGRQALSLSQPSLTGLIQDGCFDGSTIHSLAAQWNILSLTSVASQRDPKDTINSGPTSFFLGSVSIAAYVRALMTFFKRFNFDSVYLLLDIMSPGVYGGVFDEISITSEANRPRNLIKTRVAITESTPLTPFLLIFTRISRASSNSSGLGYEQVYLAVEPMQAPQRFGLMDWRYNLSDDEQARRAYRSLLVIQPLTLGSVENNHSTTKLTEFQDRLSRYNTTRPNDMTEISRDCYATAMLFGQIMMESHDNGMALTDGQAMAKKMRNRTFHLGDYVGDIFIDSYGQRTPDVLIAHFEGRSTTPKASFVLLANSSVSGLRQIYAVEWSDKTLWPPPNQPLCGYNGEAYCGLASKFLNGFHSNYS</sequence>
<feature type="chain" id="PRO_5013139560" description="Receptor ligand binding region domain-containing protein" evidence="1">
    <location>
        <begin position="21"/>
        <end position="464"/>
    </location>
</feature>